<gene>
    <name evidence="1" type="ORF">AVEN_246702_1</name>
</gene>
<dbReference type="Proteomes" id="UP000499080">
    <property type="component" value="Unassembled WGS sequence"/>
</dbReference>
<name>A0A4Y2U160_ARAVE</name>
<keyword evidence="2" id="KW-1185">Reference proteome</keyword>
<protein>
    <submittedName>
        <fullName evidence="1">Uncharacterized protein</fullName>
    </submittedName>
</protein>
<dbReference type="AlphaFoldDB" id="A0A4Y2U160"/>
<sequence length="99" mass="11354">MNQHYYRSASNEAFTAQRLELQRRSRSKAIPVDQHCLRRPSALLIVSRQGRDVTWNHLCHSSVFSTIEISIRFQHLRSHISSPRSGSRPAAAVISYLPL</sequence>
<comment type="caution">
    <text evidence="1">The sequence shown here is derived from an EMBL/GenBank/DDBJ whole genome shotgun (WGS) entry which is preliminary data.</text>
</comment>
<accession>A0A4Y2U160</accession>
<reference evidence="1 2" key="1">
    <citation type="journal article" date="2019" name="Sci. Rep.">
        <title>Orb-weaving spider Araneus ventricosus genome elucidates the spidroin gene catalogue.</title>
        <authorList>
            <person name="Kono N."/>
            <person name="Nakamura H."/>
            <person name="Ohtoshi R."/>
            <person name="Moran D.A.P."/>
            <person name="Shinohara A."/>
            <person name="Yoshida Y."/>
            <person name="Fujiwara M."/>
            <person name="Mori M."/>
            <person name="Tomita M."/>
            <person name="Arakawa K."/>
        </authorList>
    </citation>
    <scope>NUCLEOTIDE SEQUENCE [LARGE SCALE GENOMIC DNA]</scope>
</reference>
<evidence type="ECO:0000313" key="2">
    <source>
        <dbReference type="Proteomes" id="UP000499080"/>
    </source>
</evidence>
<proteinExistence type="predicted"/>
<evidence type="ECO:0000313" key="1">
    <source>
        <dbReference type="EMBL" id="GBO05327.1"/>
    </source>
</evidence>
<dbReference type="EMBL" id="BGPR01031997">
    <property type="protein sequence ID" value="GBO05327.1"/>
    <property type="molecule type" value="Genomic_DNA"/>
</dbReference>
<organism evidence="1 2">
    <name type="scientific">Araneus ventricosus</name>
    <name type="common">Orbweaver spider</name>
    <name type="synonym">Epeira ventricosa</name>
    <dbReference type="NCBI Taxonomy" id="182803"/>
    <lineage>
        <taxon>Eukaryota</taxon>
        <taxon>Metazoa</taxon>
        <taxon>Ecdysozoa</taxon>
        <taxon>Arthropoda</taxon>
        <taxon>Chelicerata</taxon>
        <taxon>Arachnida</taxon>
        <taxon>Araneae</taxon>
        <taxon>Araneomorphae</taxon>
        <taxon>Entelegynae</taxon>
        <taxon>Araneoidea</taxon>
        <taxon>Araneidae</taxon>
        <taxon>Araneus</taxon>
    </lineage>
</organism>